<dbReference type="GeneID" id="54364403"/>
<feature type="compositionally biased region" description="Polar residues" evidence="1">
    <location>
        <begin position="149"/>
        <end position="170"/>
    </location>
</feature>
<reference evidence="3" key="1">
    <citation type="submission" date="2020-01" db="EMBL/GenBank/DDBJ databases">
        <authorList>
            <consortium name="DOE Joint Genome Institute"/>
            <person name="Haridas S."/>
            <person name="Albert R."/>
            <person name="Binder M."/>
            <person name="Bloem J."/>
            <person name="Labutti K."/>
            <person name="Salamov A."/>
            <person name="Andreopoulos B."/>
            <person name="Baker S.E."/>
            <person name="Barry K."/>
            <person name="Bills G."/>
            <person name="Bluhm B.H."/>
            <person name="Cannon C."/>
            <person name="Castanera R."/>
            <person name="Culley D.E."/>
            <person name="Daum C."/>
            <person name="Ezra D."/>
            <person name="Gonzalez J.B."/>
            <person name="Henrissat B."/>
            <person name="Kuo A."/>
            <person name="Liang C."/>
            <person name="Lipzen A."/>
            <person name="Lutzoni F."/>
            <person name="Magnuson J."/>
            <person name="Mondo S."/>
            <person name="Nolan M."/>
            <person name="Ohm R."/>
            <person name="Pangilinan J."/>
            <person name="Park H.-J."/>
            <person name="Ramirez L."/>
            <person name="Alfaro M."/>
            <person name="Sun H."/>
            <person name="Tritt A."/>
            <person name="Yoshinaga Y."/>
            <person name="Zwiers L.-H."/>
            <person name="Turgeon B.G."/>
            <person name="Goodwin S.B."/>
            <person name="Spatafora J.W."/>
            <person name="Crous P.W."/>
            <person name="Grigoriev I.V."/>
        </authorList>
    </citation>
    <scope>NUCLEOTIDE SEQUENCE</scope>
    <source>
        <strain evidence="3">CBS 342.82</strain>
    </source>
</reference>
<evidence type="ECO:0000313" key="3">
    <source>
        <dbReference type="RefSeq" id="XP_033456815.1"/>
    </source>
</evidence>
<accession>A0A6J3LWV1</accession>
<feature type="region of interest" description="Disordered" evidence="1">
    <location>
        <begin position="522"/>
        <end position="599"/>
    </location>
</feature>
<reference evidence="3" key="3">
    <citation type="submission" date="2025-08" db="UniProtKB">
        <authorList>
            <consortium name="RefSeq"/>
        </authorList>
    </citation>
    <scope>IDENTIFICATION</scope>
    <source>
        <strain evidence="3">CBS 342.82</strain>
    </source>
</reference>
<feature type="compositionally biased region" description="Low complexity" evidence="1">
    <location>
        <begin position="557"/>
        <end position="586"/>
    </location>
</feature>
<dbReference type="OrthoDB" id="4155914at2759"/>
<feature type="compositionally biased region" description="Polar residues" evidence="1">
    <location>
        <begin position="43"/>
        <end position="126"/>
    </location>
</feature>
<dbReference type="Proteomes" id="UP000504637">
    <property type="component" value="Unplaced"/>
</dbReference>
<sequence>MPMSAAQGKLSTDGGQHGGALDRFTQRRLQRLQTESAFRETRQTGNVQSPNDINQNSQYNHSANSQKYNNADAQPQSLHQSPQVHPTAPPSQSSYRTSQASQALSLDSNMPGSRQNSFPQENIPTTQHSQSSHLQQSRPSYSPHDAGEQFSTQDPTRPALNQQQSRSYNHNAHEDMSNNGTSTMTTTTKTRPPNNNRQSVHNVLISREASSVSSQGGQPSLPSNTGAQPRQSTQQGDVARVTSQLAQASDEMTDEEVAQLQKDHKELREKYTKVKKYYFEKEDQVKQLQNSLAHQRLSQSRTSLDDSEYTTRFNRLDGLVAQLSFSIRKSWRSIPPWLCSFVNKDAVATGKQEMTAAGRAFISWWLVHEVFDRYFHPDLDVGLSTQLKSIQHSIRRYAPIPNTSEEEEYLTSKVVNWRLATLEGLQDTLRSPQCPINRQRLIDTLKDDLVKAISVYLQDPAPADLEGGVHMIVELVVSIAIHLPLESRDVVIEYFMPGNPILNDQMKLETGIPPLITSVADDSTERASLKSATSDATDMTDVSNLDPTAKKTTRSMLSALTGGSSSKSKSAAQGKHASAGGSSSSLHRPESAQGVKEDLPPRVRMAAGVGVAVRGRSVLVKATVFGT</sequence>
<feature type="compositionally biased region" description="Polar residues" evidence="1">
    <location>
        <begin position="208"/>
        <end position="247"/>
    </location>
</feature>
<dbReference type="RefSeq" id="XP_033456815.1">
    <property type="nucleotide sequence ID" value="XM_033606603.1"/>
</dbReference>
<feature type="region of interest" description="Disordered" evidence="1">
    <location>
        <begin position="1"/>
        <end position="254"/>
    </location>
</feature>
<feature type="compositionally biased region" description="Low complexity" evidence="1">
    <location>
        <begin position="177"/>
        <end position="197"/>
    </location>
</feature>
<evidence type="ECO:0000256" key="1">
    <source>
        <dbReference type="SAM" id="MobiDB-lite"/>
    </source>
</evidence>
<gene>
    <name evidence="3" type="ORF">K489DRAFT_390455</name>
</gene>
<protein>
    <submittedName>
        <fullName evidence="3">Uncharacterized protein</fullName>
    </submittedName>
</protein>
<feature type="compositionally biased region" description="Basic and acidic residues" evidence="1">
    <location>
        <begin position="587"/>
        <end position="599"/>
    </location>
</feature>
<feature type="compositionally biased region" description="Low complexity" evidence="1">
    <location>
        <begin position="127"/>
        <end position="137"/>
    </location>
</feature>
<evidence type="ECO:0000313" key="2">
    <source>
        <dbReference type="Proteomes" id="UP000504637"/>
    </source>
</evidence>
<proteinExistence type="predicted"/>
<dbReference type="AlphaFoldDB" id="A0A6J3LWV1"/>
<feature type="compositionally biased region" description="Polar residues" evidence="1">
    <location>
        <begin position="530"/>
        <end position="546"/>
    </location>
</feature>
<organism evidence="3">
    <name type="scientific">Dissoconium aciculare CBS 342.82</name>
    <dbReference type="NCBI Taxonomy" id="1314786"/>
    <lineage>
        <taxon>Eukaryota</taxon>
        <taxon>Fungi</taxon>
        <taxon>Dikarya</taxon>
        <taxon>Ascomycota</taxon>
        <taxon>Pezizomycotina</taxon>
        <taxon>Dothideomycetes</taxon>
        <taxon>Dothideomycetidae</taxon>
        <taxon>Mycosphaerellales</taxon>
        <taxon>Dissoconiaceae</taxon>
        <taxon>Dissoconium</taxon>
    </lineage>
</organism>
<name>A0A6J3LWV1_9PEZI</name>
<keyword evidence="2" id="KW-1185">Reference proteome</keyword>
<reference evidence="3" key="2">
    <citation type="submission" date="2020-04" db="EMBL/GenBank/DDBJ databases">
        <authorList>
            <consortium name="NCBI Genome Project"/>
        </authorList>
    </citation>
    <scope>NUCLEOTIDE SEQUENCE</scope>
    <source>
        <strain evidence="3">CBS 342.82</strain>
    </source>
</reference>